<dbReference type="EMBL" id="DWZJ01000032">
    <property type="protein sequence ID" value="HJB12911.1"/>
    <property type="molecule type" value="Genomic_DNA"/>
</dbReference>
<dbReference type="CDD" id="cd07750">
    <property type="entry name" value="PolyPPase_VTC_like"/>
    <property type="match status" value="1"/>
</dbReference>
<name>A0A9D2LI19_9FIRM</name>
<dbReference type="Pfam" id="PF09359">
    <property type="entry name" value="VTC"/>
    <property type="match status" value="1"/>
</dbReference>
<protein>
    <submittedName>
        <fullName evidence="2">Polyphosphate polymerase domain-containing protein</fullName>
    </submittedName>
</protein>
<dbReference type="Proteomes" id="UP000823824">
    <property type="component" value="Unassembled WGS sequence"/>
</dbReference>
<evidence type="ECO:0000259" key="1">
    <source>
        <dbReference type="Pfam" id="PF09359"/>
    </source>
</evidence>
<dbReference type="Gene3D" id="3.20.100.30">
    <property type="entry name" value="VTC, catalytic tunnel domain"/>
    <property type="match status" value="1"/>
</dbReference>
<organism evidence="2 3">
    <name type="scientific">Candidatus Oscillibacter excrementigallinarum</name>
    <dbReference type="NCBI Taxonomy" id="2838716"/>
    <lineage>
        <taxon>Bacteria</taxon>
        <taxon>Bacillati</taxon>
        <taxon>Bacillota</taxon>
        <taxon>Clostridia</taxon>
        <taxon>Eubacteriales</taxon>
        <taxon>Oscillospiraceae</taxon>
        <taxon>Oscillibacter</taxon>
    </lineage>
</organism>
<proteinExistence type="predicted"/>
<dbReference type="InterPro" id="IPR042267">
    <property type="entry name" value="VTC_sf"/>
</dbReference>
<evidence type="ECO:0000313" key="3">
    <source>
        <dbReference type="Proteomes" id="UP000823824"/>
    </source>
</evidence>
<comment type="caution">
    <text evidence="2">The sequence shown here is derived from an EMBL/GenBank/DDBJ whole genome shotgun (WGS) entry which is preliminary data.</text>
</comment>
<feature type="domain" description="VTC" evidence="1">
    <location>
        <begin position="6"/>
        <end position="224"/>
    </location>
</feature>
<dbReference type="GO" id="GO:0006799">
    <property type="term" value="P:polyphosphate biosynthetic process"/>
    <property type="evidence" value="ECO:0007669"/>
    <property type="project" value="UniProtKB-ARBA"/>
</dbReference>
<dbReference type="AlphaFoldDB" id="A0A9D2LI19"/>
<reference evidence="2" key="1">
    <citation type="journal article" date="2021" name="PeerJ">
        <title>Extensive microbial diversity within the chicken gut microbiome revealed by metagenomics and culture.</title>
        <authorList>
            <person name="Gilroy R."/>
            <person name="Ravi A."/>
            <person name="Getino M."/>
            <person name="Pursley I."/>
            <person name="Horton D.L."/>
            <person name="Alikhan N.F."/>
            <person name="Baker D."/>
            <person name="Gharbi K."/>
            <person name="Hall N."/>
            <person name="Watson M."/>
            <person name="Adriaenssens E.M."/>
            <person name="Foster-Nyarko E."/>
            <person name="Jarju S."/>
            <person name="Secka A."/>
            <person name="Antonio M."/>
            <person name="Oren A."/>
            <person name="Chaudhuri R.R."/>
            <person name="La Ragione R."/>
            <person name="Hildebrand F."/>
            <person name="Pallen M.J."/>
        </authorList>
    </citation>
    <scope>NUCLEOTIDE SEQUENCE</scope>
    <source>
        <strain evidence="2">ChiBcec18-1249</strain>
    </source>
</reference>
<reference evidence="2" key="2">
    <citation type="submission" date="2021-04" db="EMBL/GenBank/DDBJ databases">
        <authorList>
            <person name="Gilroy R."/>
        </authorList>
    </citation>
    <scope>NUCLEOTIDE SEQUENCE</scope>
    <source>
        <strain evidence="2">ChiBcec18-1249</strain>
    </source>
</reference>
<sequence>MNEVSRQEKKYAINLADGTVLRGRLGAVMHGDPHNGPQGYEIRSLYFDTPDDQDFADKVDGLELRRKIRLRTYSPQSDFAMLEMKQKEGPYQRKRSLRLRREEAVRLCQGDYRPLLSHTDPFAAECYGLMHCRCYRPKAVVAYRRQAYVARENHIRITLDSQITATESSYDLFSQQLPLYTVMDPFQMVLEVKYNGFLLSYLKDLLDLVARPELSVSKYCLARSVSLSLQS</sequence>
<gene>
    <name evidence="2" type="ORF">H9787_04295</name>
</gene>
<evidence type="ECO:0000313" key="2">
    <source>
        <dbReference type="EMBL" id="HJB12911.1"/>
    </source>
</evidence>
<dbReference type="InterPro" id="IPR018966">
    <property type="entry name" value="VTC_domain"/>
</dbReference>
<accession>A0A9D2LI19</accession>